<evidence type="ECO:0000259" key="4">
    <source>
        <dbReference type="PROSITE" id="PS50021"/>
    </source>
</evidence>
<dbReference type="EMBL" id="JAWDGP010008055">
    <property type="protein sequence ID" value="KAK3696125.1"/>
    <property type="molecule type" value="Genomic_DNA"/>
</dbReference>
<evidence type="ECO:0000256" key="1">
    <source>
        <dbReference type="ARBA" id="ARBA00009631"/>
    </source>
</evidence>
<accession>A0AAE1CII4</accession>
<gene>
    <name evidence="5" type="ORF">RRG08_061900</name>
</gene>
<dbReference type="InterPro" id="IPR000557">
    <property type="entry name" value="Calponin_repeat"/>
</dbReference>
<dbReference type="InterPro" id="IPR001715">
    <property type="entry name" value="CH_dom"/>
</dbReference>
<comment type="similarity">
    <text evidence="1 2">Belongs to the calponin family.</text>
</comment>
<protein>
    <recommendedName>
        <fullName evidence="2">Transgelin</fullName>
    </recommendedName>
</protein>
<dbReference type="Gene3D" id="1.10.418.10">
    <property type="entry name" value="Calponin-like domain"/>
    <property type="match status" value="1"/>
</dbReference>
<feature type="compositionally biased region" description="Polar residues" evidence="3">
    <location>
        <begin position="169"/>
        <end position="184"/>
    </location>
</feature>
<dbReference type="PRINTS" id="PR00888">
    <property type="entry name" value="SM22CALPONIN"/>
</dbReference>
<dbReference type="PROSITE" id="PS51122">
    <property type="entry name" value="CALPONIN_2"/>
    <property type="match status" value="1"/>
</dbReference>
<dbReference type="Pfam" id="PF00402">
    <property type="entry name" value="Calponin"/>
    <property type="match status" value="1"/>
</dbReference>
<dbReference type="SMART" id="SM00033">
    <property type="entry name" value="CH"/>
    <property type="match status" value="1"/>
</dbReference>
<dbReference type="PROSITE" id="PS50021">
    <property type="entry name" value="CH"/>
    <property type="match status" value="1"/>
</dbReference>
<dbReference type="InterPro" id="IPR036872">
    <property type="entry name" value="CH_dom_sf"/>
</dbReference>
<evidence type="ECO:0000256" key="3">
    <source>
        <dbReference type="SAM" id="MobiDB-lite"/>
    </source>
</evidence>
<dbReference type="GO" id="GO:0015629">
    <property type="term" value="C:actin cytoskeleton"/>
    <property type="evidence" value="ECO:0007669"/>
    <property type="project" value="TreeGrafter"/>
</dbReference>
<reference evidence="5" key="1">
    <citation type="journal article" date="2023" name="G3 (Bethesda)">
        <title>A reference genome for the long-term kleptoplast-retaining sea slug Elysia crispata morphotype clarki.</title>
        <authorList>
            <person name="Eastman K.E."/>
            <person name="Pendleton A.L."/>
            <person name="Shaikh M.A."/>
            <person name="Suttiyut T."/>
            <person name="Ogas R."/>
            <person name="Tomko P."/>
            <person name="Gavelis G."/>
            <person name="Widhalm J.R."/>
            <person name="Wisecaver J.H."/>
        </authorList>
    </citation>
    <scope>NUCLEOTIDE SEQUENCE</scope>
    <source>
        <strain evidence="5">ECLA1</strain>
    </source>
</reference>
<evidence type="ECO:0000313" key="6">
    <source>
        <dbReference type="Proteomes" id="UP001283361"/>
    </source>
</evidence>
<dbReference type="PROSITE" id="PS01052">
    <property type="entry name" value="CALPONIN_1"/>
    <property type="match status" value="1"/>
</dbReference>
<dbReference type="PANTHER" id="PTHR47385">
    <property type="entry name" value="CALPONIN"/>
    <property type="match status" value="1"/>
</dbReference>
<dbReference type="SUPFAM" id="SSF47576">
    <property type="entry name" value="Calponin-homology domain, CH-domain"/>
    <property type="match status" value="1"/>
</dbReference>
<feature type="region of interest" description="Disordered" evidence="3">
    <location>
        <begin position="168"/>
        <end position="190"/>
    </location>
</feature>
<dbReference type="InterPro" id="IPR003096">
    <property type="entry name" value="SM22_calponin"/>
</dbReference>
<dbReference type="AlphaFoldDB" id="A0AAE1CII4"/>
<keyword evidence="6" id="KW-1185">Reference proteome</keyword>
<dbReference type="GO" id="GO:0007015">
    <property type="term" value="P:actin filament organization"/>
    <property type="evidence" value="ECO:0007669"/>
    <property type="project" value="TreeGrafter"/>
</dbReference>
<dbReference type="PANTHER" id="PTHR47385:SF14">
    <property type="entry name" value="TRANSGELIN"/>
    <property type="match status" value="1"/>
</dbReference>
<comment type="caution">
    <text evidence="5">The sequence shown here is derived from an EMBL/GenBank/DDBJ whole genome shotgun (WGS) entry which is preliminary data.</text>
</comment>
<dbReference type="Proteomes" id="UP001283361">
    <property type="component" value="Unassembled WGS sequence"/>
</dbReference>
<evidence type="ECO:0000256" key="2">
    <source>
        <dbReference type="RuleBase" id="RU361224"/>
    </source>
</evidence>
<evidence type="ECO:0000313" key="5">
    <source>
        <dbReference type="EMBL" id="KAK3696125.1"/>
    </source>
</evidence>
<sequence length="190" mass="20937">MSRAEKSGVAKDAQNKVLAKWNPERTKVAINWIGERINETLTTTGTIEDVHEMLKDGLRLAKLANWVKPGSIPSGKLATAPKMAFKQMELIGLFLKAIDDLVKKDDSFQTVDLYECQNMVQVIITIESLGRALLTAGREGFGMAESKGNPHEWSEEDRRKGQSIIGLQMGSNKGASQSGQNFGKTRSIMD</sequence>
<proteinExistence type="inferred from homology"/>
<dbReference type="InterPro" id="IPR050606">
    <property type="entry name" value="Calponin-like"/>
</dbReference>
<dbReference type="Pfam" id="PF00307">
    <property type="entry name" value="CH"/>
    <property type="match status" value="1"/>
</dbReference>
<feature type="domain" description="Calponin-homology (CH)" evidence="4">
    <location>
        <begin position="23"/>
        <end position="134"/>
    </location>
</feature>
<dbReference type="GO" id="GO:0051015">
    <property type="term" value="F:actin filament binding"/>
    <property type="evidence" value="ECO:0007669"/>
    <property type="project" value="TreeGrafter"/>
</dbReference>
<name>A0AAE1CII4_9GAST</name>
<organism evidence="5 6">
    <name type="scientific">Elysia crispata</name>
    <name type="common">lettuce slug</name>
    <dbReference type="NCBI Taxonomy" id="231223"/>
    <lineage>
        <taxon>Eukaryota</taxon>
        <taxon>Metazoa</taxon>
        <taxon>Spiralia</taxon>
        <taxon>Lophotrochozoa</taxon>
        <taxon>Mollusca</taxon>
        <taxon>Gastropoda</taxon>
        <taxon>Heterobranchia</taxon>
        <taxon>Euthyneura</taxon>
        <taxon>Panpulmonata</taxon>
        <taxon>Sacoglossa</taxon>
        <taxon>Placobranchoidea</taxon>
        <taxon>Plakobranchidae</taxon>
        <taxon>Elysia</taxon>
    </lineage>
</organism>